<dbReference type="CDD" id="cd00090">
    <property type="entry name" value="HTH_ARSR"/>
    <property type="match status" value="1"/>
</dbReference>
<dbReference type="InterPro" id="IPR036390">
    <property type="entry name" value="WH_DNA-bd_sf"/>
</dbReference>
<sequence>MKENRLNKRITLSNEILLKIGEIDELKGKWSGSLSLNPRILGQLKRSVIITSTGSSTRIEGVAMTDQEIERFLRGINQAAPKNRDEQEVAGYADLLGRIFDNYNSLKITEGMIFQLHDIMLKFSKKDELHRGKYKTKDNKVAILENGRVKTILFEATAPWLVKKEMDDVLEWLKERQEKKDIHSLVVIASFIFEFLAIHPFQDGNGRLSRAVTNLMMLQNGYAYIPYVSLEEIIEERKSEYYLALRKTQKNHKTESENIEPWLVFFLDCVYTQVKKAIDLLGGNNSENLLSEIQKKIYNLFVRGDELSVSEIQNKINVPLPTVKKSVARLLEYKLIEKLGQGPATRYKKLK</sequence>
<keyword evidence="2" id="KW-0067">ATP-binding</keyword>
<evidence type="ECO:0000313" key="5">
    <source>
        <dbReference type="Proteomes" id="UP000178935"/>
    </source>
</evidence>
<feature type="binding site" evidence="2">
    <location>
        <begin position="203"/>
        <end position="210"/>
    </location>
    <ligand>
        <name>ATP</name>
        <dbReference type="ChEBI" id="CHEBI:30616"/>
    </ligand>
</feature>
<dbReference type="SUPFAM" id="SSF140931">
    <property type="entry name" value="Fic-like"/>
    <property type="match status" value="1"/>
</dbReference>
<dbReference type="Gene3D" id="1.10.3290.10">
    <property type="entry name" value="Fido-like domain"/>
    <property type="match status" value="1"/>
</dbReference>
<dbReference type="EMBL" id="MHPU01000039">
    <property type="protein sequence ID" value="OGZ87763.1"/>
    <property type="molecule type" value="Genomic_DNA"/>
</dbReference>
<dbReference type="PANTHER" id="PTHR13504">
    <property type="entry name" value="FIDO DOMAIN-CONTAINING PROTEIN DDB_G0283145"/>
    <property type="match status" value="1"/>
</dbReference>
<dbReference type="Proteomes" id="UP000178935">
    <property type="component" value="Unassembled WGS sequence"/>
</dbReference>
<evidence type="ECO:0000256" key="1">
    <source>
        <dbReference type="PIRSR" id="PIRSR640198-1"/>
    </source>
</evidence>
<evidence type="ECO:0000313" key="4">
    <source>
        <dbReference type="EMBL" id="OGZ87763.1"/>
    </source>
</evidence>
<dbReference type="SUPFAM" id="SSF46785">
    <property type="entry name" value="Winged helix' DNA-binding domain"/>
    <property type="match status" value="1"/>
</dbReference>
<dbReference type="InterPro" id="IPR036388">
    <property type="entry name" value="WH-like_DNA-bd_sf"/>
</dbReference>
<reference evidence="4 5" key="1">
    <citation type="journal article" date="2016" name="Nat. Commun.">
        <title>Thousands of microbial genomes shed light on interconnected biogeochemical processes in an aquifer system.</title>
        <authorList>
            <person name="Anantharaman K."/>
            <person name="Brown C.T."/>
            <person name="Hug L.A."/>
            <person name="Sharon I."/>
            <person name="Castelle C.J."/>
            <person name="Probst A.J."/>
            <person name="Thomas B.C."/>
            <person name="Singh A."/>
            <person name="Wilkins M.J."/>
            <person name="Karaoz U."/>
            <person name="Brodie E.L."/>
            <person name="Williams K.H."/>
            <person name="Hubbard S.S."/>
            <person name="Banfield J.F."/>
        </authorList>
    </citation>
    <scope>NUCLEOTIDE SEQUENCE [LARGE SCALE GENOMIC DNA]</scope>
</reference>
<comment type="caution">
    <text evidence="4">The sequence shown here is derived from an EMBL/GenBank/DDBJ whole genome shotgun (WGS) entry which is preliminary data.</text>
</comment>
<dbReference type="GO" id="GO:0005524">
    <property type="term" value="F:ATP binding"/>
    <property type="evidence" value="ECO:0007669"/>
    <property type="project" value="UniProtKB-KW"/>
</dbReference>
<proteinExistence type="predicted"/>
<feature type="domain" description="Fido" evidence="3">
    <location>
        <begin position="108"/>
        <end position="268"/>
    </location>
</feature>
<dbReference type="Pfam" id="PF02661">
    <property type="entry name" value="Fic"/>
    <property type="match status" value="1"/>
</dbReference>
<feature type="active site" evidence="1">
    <location>
        <position position="199"/>
    </location>
</feature>
<dbReference type="InterPro" id="IPR011991">
    <property type="entry name" value="ArsR-like_HTH"/>
</dbReference>
<dbReference type="PROSITE" id="PS51459">
    <property type="entry name" value="FIDO"/>
    <property type="match status" value="1"/>
</dbReference>
<feature type="binding site" evidence="2">
    <location>
        <begin position="241"/>
        <end position="242"/>
    </location>
    <ligand>
        <name>ATP</name>
        <dbReference type="ChEBI" id="CHEBI:30616"/>
    </ligand>
</feature>
<dbReference type="InterPro" id="IPR003812">
    <property type="entry name" value="Fido"/>
</dbReference>
<dbReference type="Gene3D" id="1.10.10.10">
    <property type="entry name" value="Winged helix-like DNA-binding domain superfamily/Winged helix DNA-binding domain"/>
    <property type="match status" value="1"/>
</dbReference>
<accession>A0A1G2JLC8</accession>
<evidence type="ECO:0000256" key="2">
    <source>
        <dbReference type="PIRSR" id="PIRSR640198-2"/>
    </source>
</evidence>
<protein>
    <recommendedName>
        <fullName evidence="3">Fido domain-containing protein</fullName>
    </recommendedName>
</protein>
<organism evidence="4 5">
    <name type="scientific">Candidatus Staskawiczbacteria bacterium RIFOXYD1_FULL_32_13</name>
    <dbReference type="NCBI Taxonomy" id="1802234"/>
    <lineage>
        <taxon>Bacteria</taxon>
        <taxon>Candidatus Staskawicziibacteriota</taxon>
    </lineage>
</organism>
<dbReference type="AlphaFoldDB" id="A0A1G2JLC8"/>
<keyword evidence="2" id="KW-0547">Nucleotide-binding</keyword>
<evidence type="ECO:0000259" key="3">
    <source>
        <dbReference type="PROSITE" id="PS51459"/>
    </source>
</evidence>
<dbReference type="PANTHER" id="PTHR13504:SF38">
    <property type="entry name" value="FIDO DOMAIN-CONTAINING PROTEIN"/>
    <property type="match status" value="1"/>
</dbReference>
<dbReference type="InterPro" id="IPR040198">
    <property type="entry name" value="Fido_containing"/>
</dbReference>
<dbReference type="InterPro" id="IPR036597">
    <property type="entry name" value="Fido-like_dom_sf"/>
</dbReference>
<name>A0A1G2JLC8_9BACT</name>
<gene>
    <name evidence="4" type="ORF">A2561_03675</name>
</gene>